<organism evidence="5 6">
    <name type="scientific">Stenotrophobium rhamnosiphilum</name>
    <dbReference type="NCBI Taxonomy" id="2029166"/>
    <lineage>
        <taxon>Bacteria</taxon>
        <taxon>Pseudomonadati</taxon>
        <taxon>Pseudomonadota</taxon>
        <taxon>Gammaproteobacteria</taxon>
        <taxon>Nevskiales</taxon>
        <taxon>Nevskiaceae</taxon>
        <taxon>Stenotrophobium</taxon>
    </lineage>
</organism>
<dbReference type="PANTHER" id="PTHR44196">
    <property type="entry name" value="DEHYDROGENASE/REDUCTASE SDR FAMILY MEMBER 7B"/>
    <property type="match status" value="1"/>
</dbReference>
<dbReference type="Proteomes" id="UP000244248">
    <property type="component" value="Unassembled WGS sequence"/>
</dbReference>
<dbReference type="InterPro" id="IPR020904">
    <property type="entry name" value="Sc_DH/Rdtase_CS"/>
</dbReference>
<protein>
    <recommendedName>
        <fullName evidence="4">Ketoreductase domain-containing protein</fullName>
    </recommendedName>
</protein>
<dbReference type="EMBL" id="QANS01000001">
    <property type="protein sequence ID" value="PTU32562.1"/>
    <property type="molecule type" value="Genomic_DNA"/>
</dbReference>
<accession>A0A2T5MJ09</accession>
<comment type="caution">
    <text evidence="5">The sequence shown here is derived from an EMBL/GenBank/DDBJ whole genome shotgun (WGS) entry which is preliminary data.</text>
</comment>
<dbReference type="PRINTS" id="PR00081">
    <property type="entry name" value="GDHRDH"/>
</dbReference>
<proteinExistence type="inferred from homology"/>
<keyword evidence="2" id="KW-0560">Oxidoreductase</keyword>
<dbReference type="PRINTS" id="PR00080">
    <property type="entry name" value="SDRFAMILY"/>
</dbReference>
<evidence type="ECO:0000313" key="5">
    <source>
        <dbReference type="EMBL" id="PTU32562.1"/>
    </source>
</evidence>
<dbReference type="FunFam" id="3.40.50.720:FF:000084">
    <property type="entry name" value="Short-chain dehydrogenase reductase"/>
    <property type="match status" value="1"/>
</dbReference>
<evidence type="ECO:0000256" key="3">
    <source>
        <dbReference type="RuleBase" id="RU000363"/>
    </source>
</evidence>
<dbReference type="AlphaFoldDB" id="A0A2T5MJ09"/>
<dbReference type="PANTHER" id="PTHR44196:SF1">
    <property type="entry name" value="DEHYDROGENASE_REDUCTASE SDR FAMILY MEMBER 7B"/>
    <property type="match status" value="1"/>
</dbReference>
<dbReference type="Gene3D" id="3.40.50.720">
    <property type="entry name" value="NAD(P)-binding Rossmann-like Domain"/>
    <property type="match status" value="1"/>
</dbReference>
<dbReference type="Pfam" id="PF00106">
    <property type="entry name" value="adh_short"/>
    <property type="match status" value="1"/>
</dbReference>
<dbReference type="InterPro" id="IPR002347">
    <property type="entry name" value="SDR_fam"/>
</dbReference>
<reference evidence="5 6" key="1">
    <citation type="submission" date="2018-04" db="EMBL/GenBank/DDBJ databases">
        <title>Novel species isolated from glacier.</title>
        <authorList>
            <person name="Liu Q."/>
            <person name="Xin Y.-H."/>
        </authorList>
    </citation>
    <scope>NUCLEOTIDE SEQUENCE [LARGE SCALE GENOMIC DNA]</scope>
    <source>
        <strain evidence="5 6">GT1R17</strain>
    </source>
</reference>
<dbReference type="SUPFAM" id="SSF51735">
    <property type="entry name" value="NAD(P)-binding Rossmann-fold domains"/>
    <property type="match status" value="1"/>
</dbReference>
<dbReference type="PROSITE" id="PS00061">
    <property type="entry name" value="ADH_SHORT"/>
    <property type="match status" value="1"/>
</dbReference>
<dbReference type="CDD" id="cd05233">
    <property type="entry name" value="SDR_c"/>
    <property type="match status" value="1"/>
</dbReference>
<evidence type="ECO:0000256" key="1">
    <source>
        <dbReference type="ARBA" id="ARBA00006484"/>
    </source>
</evidence>
<evidence type="ECO:0000259" key="4">
    <source>
        <dbReference type="SMART" id="SM00822"/>
    </source>
</evidence>
<dbReference type="SMART" id="SM00822">
    <property type="entry name" value="PKS_KR"/>
    <property type="match status" value="1"/>
</dbReference>
<evidence type="ECO:0000256" key="2">
    <source>
        <dbReference type="ARBA" id="ARBA00023002"/>
    </source>
</evidence>
<feature type="domain" description="Ketoreductase" evidence="4">
    <location>
        <begin position="26"/>
        <end position="210"/>
    </location>
</feature>
<dbReference type="GO" id="GO:0016020">
    <property type="term" value="C:membrane"/>
    <property type="evidence" value="ECO:0007669"/>
    <property type="project" value="TreeGrafter"/>
</dbReference>
<dbReference type="GO" id="GO:0016491">
    <property type="term" value="F:oxidoreductase activity"/>
    <property type="evidence" value="ECO:0007669"/>
    <property type="project" value="UniProtKB-KW"/>
</dbReference>
<comment type="similarity">
    <text evidence="1 3">Belongs to the short-chain dehydrogenases/reductases (SDR) family.</text>
</comment>
<gene>
    <name evidence="5" type="ORF">CJD38_00065</name>
</gene>
<evidence type="ECO:0000313" key="6">
    <source>
        <dbReference type="Proteomes" id="UP000244248"/>
    </source>
</evidence>
<dbReference type="InterPro" id="IPR036291">
    <property type="entry name" value="NAD(P)-bd_dom_sf"/>
</dbReference>
<keyword evidence="6" id="KW-1185">Reference proteome</keyword>
<dbReference type="InterPro" id="IPR057326">
    <property type="entry name" value="KR_dom"/>
</dbReference>
<sequence>MHQSRLRGAPTGTNTSEKRMARFAQQKVLVTGAGSGIGRATALAFVKEGAYVIAVDLGKASLKETAQLITAKGGECETHVADVSDQVAMTALAKKVHAKHGALDVLVNNAGIGASGRFLETSIETWDKVHAVNVRGVMLGCKLFLPAMVERGHGHVVNTASMAGYFSAPDLPIYAASKYAVLGFSEALRMDMKSKGIGVSAICPGIVNTNIVATTVSEGEAAKWQSGAVAFYKKRNYGPEKVADAILKAVQHNRAVVPVSPEAWAGYYLKRFMPGLARTLASNPLPFMK</sequence>
<name>A0A2T5MJ09_9GAMM</name>